<accession>A0A8T9CIL4</accession>
<dbReference type="OrthoDB" id="294702at2759"/>
<dbReference type="PANTHER" id="PTHR43433">
    <property type="entry name" value="HYDROLASE, ALPHA/BETA FOLD FAMILY PROTEIN"/>
    <property type="match status" value="1"/>
</dbReference>
<protein>
    <recommendedName>
        <fullName evidence="1">AB hydrolase-1 domain-containing protein</fullName>
    </recommendedName>
</protein>
<dbReference type="AlphaFoldDB" id="A0A8T9CIL4"/>
<dbReference type="InterPro" id="IPR029058">
    <property type="entry name" value="AB_hydrolase_fold"/>
</dbReference>
<sequence length="359" mass="40366">MAVSPEDLVAGTLSQIKYHQIFTLPATDSHGPLKVTYALAGVSLTEDAPTILFCGGMFADRWQAIQDDYIAAKSGVSVIYIDRPGFGGSTPVPLDQRISTVTEIVLALLRHLNIKHVSLVGHCAGTVYALNLLSKHPEILNLARPFITLITPWVHQKYTGAKIFKAAGMLPNMLFNYVDLWQAFISFSITDAISDLVDFIRNRKNSQDEKYTEEYCKEYFGLDYQRSLELFRSGRQYQDAEVSKGVNDEAKLCLKTAKKKCGWGAAENLPELVEGLRKVWEQRVIAGQQKLKVVFLLAKYDEMIRKKGEEYLASCWSQEKCGAGIVVSTYKTEDTDHQSVGDLDNRRMVFECVKMWSGR</sequence>
<comment type="caution">
    <text evidence="2">The sequence shown here is derived from an EMBL/GenBank/DDBJ whole genome shotgun (WGS) entry which is preliminary data.</text>
</comment>
<evidence type="ECO:0000313" key="3">
    <source>
        <dbReference type="Proteomes" id="UP000469558"/>
    </source>
</evidence>
<feature type="domain" description="AB hydrolase-1" evidence="1">
    <location>
        <begin position="49"/>
        <end position="182"/>
    </location>
</feature>
<gene>
    <name evidence="2" type="ORF">LSUE1_G000138</name>
</gene>
<dbReference type="EMBL" id="QGMK01000007">
    <property type="protein sequence ID" value="TVY85458.1"/>
    <property type="molecule type" value="Genomic_DNA"/>
</dbReference>
<dbReference type="Proteomes" id="UP000469558">
    <property type="component" value="Unassembled WGS sequence"/>
</dbReference>
<evidence type="ECO:0000313" key="2">
    <source>
        <dbReference type="EMBL" id="TVY85458.1"/>
    </source>
</evidence>
<dbReference type="SUPFAM" id="SSF53474">
    <property type="entry name" value="alpha/beta-Hydrolases"/>
    <property type="match status" value="1"/>
</dbReference>
<organism evidence="2 3">
    <name type="scientific">Lachnellula suecica</name>
    <dbReference type="NCBI Taxonomy" id="602035"/>
    <lineage>
        <taxon>Eukaryota</taxon>
        <taxon>Fungi</taxon>
        <taxon>Dikarya</taxon>
        <taxon>Ascomycota</taxon>
        <taxon>Pezizomycotina</taxon>
        <taxon>Leotiomycetes</taxon>
        <taxon>Helotiales</taxon>
        <taxon>Lachnaceae</taxon>
        <taxon>Lachnellula</taxon>
    </lineage>
</organism>
<proteinExistence type="predicted"/>
<keyword evidence="3" id="KW-1185">Reference proteome</keyword>
<dbReference type="InterPro" id="IPR050471">
    <property type="entry name" value="AB_hydrolase"/>
</dbReference>
<dbReference type="Gene3D" id="3.40.50.1820">
    <property type="entry name" value="alpha/beta hydrolase"/>
    <property type="match status" value="1"/>
</dbReference>
<dbReference type="Pfam" id="PF00561">
    <property type="entry name" value="Abhydrolase_1"/>
    <property type="match status" value="1"/>
</dbReference>
<dbReference type="InterPro" id="IPR000073">
    <property type="entry name" value="AB_hydrolase_1"/>
</dbReference>
<reference evidence="2 3" key="1">
    <citation type="submission" date="2018-05" db="EMBL/GenBank/DDBJ databases">
        <title>Genome sequencing and assembly of the regulated plant pathogen Lachnellula willkommii and related sister species for the development of diagnostic species identification markers.</title>
        <authorList>
            <person name="Giroux E."/>
            <person name="Bilodeau G."/>
        </authorList>
    </citation>
    <scope>NUCLEOTIDE SEQUENCE [LARGE SCALE GENOMIC DNA]</scope>
    <source>
        <strain evidence="2 3">CBS 268.59</strain>
    </source>
</reference>
<evidence type="ECO:0000259" key="1">
    <source>
        <dbReference type="Pfam" id="PF00561"/>
    </source>
</evidence>
<dbReference type="PANTHER" id="PTHR43433:SF10">
    <property type="entry name" value="AB HYDROLASE-1 DOMAIN-CONTAINING PROTEIN"/>
    <property type="match status" value="1"/>
</dbReference>
<name>A0A8T9CIL4_9HELO</name>